<gene>
    <name evidence="13" type="ORF">DB88DRAFT_478740</name>
</gene>
<keyword evidence="4 9" id="KW-0136">Cellulose degradation</keyword>
<keyword evidence="3 8" id="KW-0378">Hydrolase</keyword>
<feature type="chain" id="PRO_5041767617" description="Endoglucanase" evidence="9">
    <location>
        <begin position="20"/>
        <end position="589"/>
    </location>
</feature>
<organism evidence="13 14">
    <name type="scientific">Papiliotrema laurentii</name>
    <name type="common">Cryptococcus laurentii</name>
    <dbReference type="NCBI Taxonomy" id="5418"/>
    <lineage>
        <taxon>Eukaryota</taxon>
        <taxon>Fungi</taxon>
        <taxon>Dikarya</taxon>
        <taxon>Basidiomycota</taxon>
        <taxon>Agaricomycotina</taxon>
        <taxon>Tremellomycetes</taxon>
        <taxon>Tremellales</taxon>
        <taxon>Rhynchogastremaceae</taxon>
        <taxon>Papiliotrema</taxon>
    </lineage>
</organism>
<accession>A0AAD9FWW4</accession>
<evidence type="ECO:0000259" key="12">
    <source>
        <dbReference type="Pfam" id="PF00759"/>
    </source>
</evidence>
<evidence type="ECO:0000313" key="14">
    <source>
        <dbReference type="Proteomes" id="UP001182556"/>
    </source>
</evidence>
<name>A0AAD9FWW4_PAPLA</name>
<evidence type="ECO:0000256" key="5">
    <source>
        <dbReference type="ARBA" id="ARBA00023277"/>
    </source>
</evidence>
<keyword evidence="11" id="KW-0812">Transmembrane</keyword>
<proteinExistence type="inferred from homology"/>
<comment type="similarity">
    <text evidence="2 8 9">Belongs to the glycosyl hydrolase 9 (cellulase E) family.</text>
</comment>
<keyword evidence="11" id="KW-1133">Transmembrane helix</keyword>
<evidence type="ECO:0000256" key="11">
    <source>
        <dbReference type="SAM" id="Phobius"/>
    </source>
</evidence>
<evidence type="ECO:0000256" key="10">
    <source>
        <dbReference type="SAM" id="MobiDB-lite"/>
    </source>
</evidence>
<dbReference type="Gene3D" id="1.50.10.10">
    <property type="match status" value="1"/>
</dbReference>
<comment type="catalytic activity">
    <reaction evidence="1 9">
        <text>Endohydrolysis of (1-&gt;4)-beta-D-glucosidic linkages in cellulose, lichenin and cereal beta-D-glucans.</text>
        <dbReference type="EC" id="3.2.1.4"/>
    </reaction>
</comment>
<feature type="domain" description="Glycoside hydrolase family 9" evidence="12">
    <location>
        <begin position="48"/>
        <end position="508"/>
    </location>
</feature>
<keyword evidence="6 8" id="KW-0326">Glycosidase</keyword>
<dbReference type="InterPro" id="IPR001701">
    <property type="entry name" value="Glyco_hydro_9"/>
</dbReference>
<evidence type="ECO:0000256" key="7">
    <source>
        <dbReference type="ARBA" id="ARBA00023326"/>
    </source>
</evidence>
<keyword evidence="9" id="KW-0732">Signal</keyword>
<keyword evidence="5 8" id="KW-0119">Carbohydrate metabolism</keyword>
<comment type="caution">
    <text evidence="13">The sequence shown here is derived from an EMBL/GenBank/DDBJ whole genome shotgun (WGS) entry which is preliminary data.</text>
</comment>
<dbReference type="InterPro" id="IPR033126">
    <property type="entry name" value="Glyco_hydro_9_Asp/Glu_AS"/>
</dbReference>
<feature type="active site" evidence="8">
    <location>
        <position position="499"/>
    </location>
</feature>
<feature type="signal peptide" evidence="9">
    <location>
        <begin position="1"/>
        <end position="19"/>
    </location>
</feature>
<evidence type="ECO:0000256" key="1">
    <source>
        <dbReference type="ARBA" id="ARBA00000966"/>
    </source>
</evidence>
<evidence type="ECO:0000313" key="13">
    <source>
        <dbReference type="EMBL" id="KAK1927641.1"/>
    </source>
</evidence>
<sequence>MILLPLLPPLLIASSQAHAQLTPSPTYSPPPAASGTAASTGSPNTQWAAVLGNSLWFYDAQRSGRLDQGTYGNRVEWRNDSGLNDGSDWNLDLTGGWYDAGDYIKATYPLGFTMFALSWGALTHGKGYDLAQQTAYLDGTLRWGYDWLIKAHPSDDVLFIQVGDTDVDNSYWGGDQNIPTPRPAYPINASHPGTDAWSSTAAAFAMGSLLYSTNGGYNATNTAGPPSSPSLANATYASTLLNHAETLYRVANQTTPYTTFSDSIPAVAGAYGSSGWGHTMASAALTLALATNQSSYYADAYRYYQTYKLTGTHGPWNWDSRTPALYVLFVEAALARPGLAFGAGLDSNVTGWRNETEAYFDKLINPNSNDYWLTKGGLLYWDGDSNEASLNPAIAAAMLMFKYAPMASTSAKGDSYRAFAQSQVDYMLGKNPMNAVYLVGSHPNSPQNPHSAAASGGSDIKNIRTDPATNLRVLYGAMVGGPLANDRYWDWRDDWVQNEVALDYNAMIPTLAAMQLMNDSAVDPYYVGIQAGTYSIPSGQPCDAALPCKTGLSGGAIAGIVIGTIVGLILIFGFIWYCYRKDKACFRRK</sequence>
<dbReference type="AlphaFoldDB" id="A0AAD9FWW4"/>
<keyword evidence="7 8" id="KW-0624">Polysaccharide degradation</keyword>
<dbReference type="GO" id="GO:0030245">
    <property type="term" value="P:cellulose catabolic process"/>
    <property type="evidence" value="ECO:0007669"/>
    <property type="project" value="UniProtKB-KW"/>
</dbReference>
<feature type="region of interest" description="Disordered" evidence="10">
    <location>
        <begin position="21"/>
        <end position="40"/>
    </location>
</feature>
<keyword evidence="11" id="KW-0472">Membrane</keyword>
<dbReference type="Pfam" id="PF00759">
    <property type="entry name" value="Glyco_hydro_9"/>
    <property type="match status" value="1"/>
</dbReference>
<dbReference type="PROSITE" id="PS00698">
    <property type="entry name" value="GH9_3"/>
    <property type="match status" value="1"/>
</dbReference>
<dbReference type="InterPro" id="IPR008928">
    <property type="entry name" value="6-hairpin_glycosidase_sf"/>
</dbReference>
<keyword evidence="14" id="KW-1185">Reference proteome</keyword>
<feature type="transmembrane region" description="Helical" evidence="11">
    <location>
        <begin position="556"/>
        <end position="579"/>
    </location>
</feature>
<evidence type="ECO:0000256" key="2">
    <source>
        <dbReference type="ARBA" id="ARBA00007072"/>
    </source>
</evidence>
<dbReference type="InterPro" id="IPR012341">
    <property type="entry name" value="6hp_glycosidase-like_sf"/>
</dbReference>
<feature type="active site" evidence="8">
    <location>
        <position position="490"/>
    </location>
</feature>
<dbReference type="PANTHER" id="PTHR22298">
    <property type="entry name" value="ENDO-1,4-BETA-GLUCANASE"/>
    <property type="match status" value="1"/>
</dbReference>
<evidence type="ECO:0000256" key="6">
    <source>
        <dbReference type="ARBA" id="ARBA00023295"/>
    </source>
</evidence>
<dbReference type="SUPFAM" id="SSF48208">
    <property type="entry name" value="Six-hairpin glycosidases"/>
    <property type="match status" value="1"/>
</dbReference>
<evidence type="ECO:0000256" key="3">
    <source>
        <dbReference type="ARBA" id="ARBA00022801"/>
    </source>
</evidence>
<reference evidence="13" key="1">
    <citation type="submission" date="2023-02" db="EMBL/GenBank/DDBJ databases">
        <title>Identification and recombinant expression of a fungal hydrolase from Papiliotrema laurentii that hydrolyzes apple cutin and clears colloidal polyester polyurethane.</title>
        <authorList>
            <consortium name="DOE Joint Genome Institute"/>
            <person name="Roman V.A."/>
            <person name="Bojanowski C."/>
            <person name="Crable B.R."/>
            <person name="Wagner D.N."/>
            <person name="Hung C.S."/>
            <person name="Nadeau L.J."/>
            <person name="Schratz L."/>
            <person name="Haridas S."/>
            <person name="Pangilinan J."/>
            <person name="Lipzen A."/>
            <person name="Na H."/>
            <person name="Yan M."/>
            <person name="Ng V."/>
            <person name="Grigoriev I.V."/>
            <person name="Spatafora J.W."/>
            <person name="Barlow D."/>
            <person name="Biffinger J."/>
            <person name="Kelley-Loughnane N."/>
            <person name="Varaljay V.A."/>
            <person name="Crookes-Goodson W.J."/>
        </authorList>
    </citation>
    <scope>NUCLEOTIDE SEQUENCE</scope>
    <source>
        <strain evidence="13">5307AH</strain>
    </source>
</reference>
<evidence type="ECO:0000256" key="4">
    <source>
        <dbReference type="ARBA" id="ARBA00023001"/>
    </source>
</evidence>
<dbReference type="EC" id="3.2.1.4" evidence="9"/>
<dbReference type="Proteomes" id="UP001182556">
    <property type="component" value="Unassembled WGS sequence"/>
</dbReference>
<dbReference type="EMBL" id="JAODAN010000001">
    <property type="protein sequence ID" value="KAK1927641.1"/>
    <property type="molecule type" value="Genomic_DNA"/>
</dbReference>
<evidence type="ECO:0000256" key="8">
    <source>
        <dbReference type="PROSITE-ProRule" id="PRU10060"/>
    </source>
</evidence>
<dbReference type="GO" id="GO:0008810">
    <property type="term" value="F:cellulase activity"/>
    <property type="evidence" value="ECO:0007669"/>
    <property type="project" value="UniProtKB-EC"/>
</dbReference>
<evidence type="ECO:0000256" key="9">
    <source>
        <dbReference type="RuleBase" id="RU361166"/>
    </source>
</evidence>
<protein>
    <recommendedName>
        <fullName evidence="9">Endoglucanase</fullName>
        <ecNumber evidence="9">3.2.1.4</ecNumber>
    </recommendedName>
</protein>